<organism evidence="3 4">
    <name type="scientific">Acanthamoeba castellanii (strain ATCC 30010 / Neff)</name>
    <dbReference type="NCBI Taxonomy" id="1257118"/>
    <lineage>
        <taxon>Eukaryota</taxon>
        <taxon>Amoebozoa</taxon>
        <taxon>Discosea</taxon>
        <taxon>Longamoebia</taxon>
        <taxon>Centramoebida</taxon>
        <taxon>Acanthamoebidae</taxon>
        <taxon>Acanthamoeba</taxon>
    </lineage>
</organism>
<name>L8H926_ACACF</name>
<dbReference type="RefSeq" id="XP_004344699.1">
    <property type="nucleotide sequence ID" value="XM_004344649.1"/>
</dbReference>
<dbReference type="KEGG" id="acan:ACA1_279380"/>
<dbReference type="InterPro" id="IPR052061">
    <property type="entry name" value="PTE-AB_protein"/>
</dbReference>
<evidence type="ECO:0000256" key="1">
    <source>
        <dbReference type="ARBA" id="ARBA00022801"/>
    </source>
</evidence>
<dbReference type="OrthoDB" id="506431at2759"/>
<sequence>MCFGCSTHNAASLGLRFYYDQEHDEAVSFFSASSAHSSFPGVVHGGIISVLADEVAYWALQLQAKRPALTTRLDVRYLRPARVGSTLEVRAKAKPAEAKQATVAVRVLDEKQQVCAQATVTYALVAQAAMKAVLGPVVETYSRWAQETTPQ</sequence>
<keyword evidence="1" id="KW-0378">Hydrolase</keyword>
<dbReference type="EMBL" id="KB007908">
    <property type="protein sequence ID" value="ELR20956.1"/>
    <property type="molecule type" value="Genomic_DNA"/>
</dbReference>
<gene>
    <name evidence="3" type="ORF">ACA1_279380</name>
</gene>
<dbReference type="AlphaFoldDB" id="L8H926"/>
<dbReference type="InterPro" id="IPR003736">
    <property type="entry name" value="PAAI_dom"/>
</dbReference>
<proteinExistence type="predicted"/>
<protein>
    <submittedName>
        <fullName evidence="3">Thioesterase family domain containing protein</fullName>
    </submittedName>
</protein>
<evidence type="ECO:0000313" key="3">
    <source>
        <dbReference type="EMBL" id="ELR20956.1"/>
    </source>
</evidence>
<dbReference type="Proteomes" id="UP000011083">
    <property type="component" value="Unassembled WGS sequence"/>
</dbReference>
<dbReference type="PANTHER" id="PTHR47260">
    <property type="entry name" value="UPF0644 PROTEIN PB2B4.06"/>
    <property type="match status" value="1"/>
</dbReference>
<dbReference type="VEuPathDB" id="AmoebaDB:ACA1_279380"/>
<accession>L8H926</accession>
<evidence type="ECO:0000259" key="2">
    <source>
        <dbReference type="Pfam" id="PF03061"/>
    </source>
</evidence>
<dbReference type="NCBIfam" id="TIGR00369">
    <property type="entry name" value="unchar_dom_1"/>
    <property type="match status" value="1"/>
</dbReference>
<keyword evidence="4" id="KW-1185">Reference proteome</keyword>
<evidence type="ECO:0000313" key="4">
    <source>
        <dbReference type="Proteomes" id="UP000011083"/>
    </source>
</evidence>
<feature type="domain" description="Thioesterase" evidence="2">
    <location>
        <begin position="41"/>
        <end position="116"/>
    </location>
</feature>
<dbReference type="PANTHER" id="PTHR47260:SF1">
    <property type="entry name" value="UPF0644 PROTEIN PB2B4.06"/>
    <property type="match status" value="1"/>
</dbReference>
<dbReference type="CDD" id="cd03443">
    <property type="entry name" value="PaaI_thioesterase"/>
    <property type="match status" value="1"/>
</dbReference>
<dbReference type="SUPFAM" id="SSF54637">
    <property type="entry name" value="Thioesterase/thiol ester dehydrase-isomerase"/>
    <property type="match status" value="1"/>
</dbReference>
<reference evidence="3 4" key="1">
    <citation type="journal article" date="2013" name="Genome Biol.">
        <title>Genome of Acanthamoeba castellanii highlights extensive lateral gene transfer and early evolution of tyrosine kinase signaling.</title>
        <authorList>
            <person name="Clarke M."/>
            <person name="Lohan A.J."/>
            <person name="Liu B."/>
            <person name="Lagkouvardos I."/>
            <person name="Roy S."/>
            <person name="Zafar N."/>
            <person name="Bertelli C."/>
            <person name="Schilde C."/>
            <person name="Kianianmomeni A."/>
            <person name="Burglin T.R."/>
            <person name="Frech C."/>
            <person name="Turcotte B."/>
            <person name="Kopec K.O."/>
            <person name="Synnott J.M."/>
            <person name="Choo C."/>
            <person name="Paponov I."/>
            <person name="Finkler A."/>
            <person name="Soon Heng Tan C."/>
            <person name="Hutchins A.P."/>
            <person name="Weinmeier T."/>
            <person name="Rattei T."/>
            <person name="Chu J.S."/>
            <person name="Gimenez G."/>
            <person name="Irimia M."/>
            <person name="Rigden D.J."/>
            <person name="Fitzpatrick D.A."/>
            <person name="Lorenzo-Morales J."/>
            <person name="Bateman A."/>
            <person name="Chiu C.H."/>
            <person name="Tang P."/>
            <person name="Hegemann P."/>
            <person name="Fromm H."/>
            <person name="Raoult D."/>
            <person name="Greub G."/>
            <person name="Miranda-Saavedra D."/>
            <person name="Chen N."/>
            <person name="Nash P."/>
            <person name="Ginger M.L."/>
            <person name="Horn M."/>
            <person name="Schaap P."/>
            <person name="Caler L."/>
            <person name="Loftus B."/>
        </authorList>
    </citation>
    <scope>NUCLEOTIDE SEQUENCE [LARGE SCALE GENOMIC DNA]</scope>
    <source>
        <strain evidence="3 4">Neff</strain>
    </source>
</reference>
<dbReference type="Gene3D" id="3.10.129.10">
    <property type="entry name" value="Hotdog Thioesterase"/>
    <property type="match status" value="1"/>
</dbReference>
<dbReference type="GeneID" id="14921829"/>
<dbReference type="InterPro" id="IPR029069">
    <property type="entry name" value="HotDog_dom_sf"/>
</dbReference>
<dbReference type="GO" id="GO:0016787">
    <property type="term" value="F:hydrolase activity"/>
    <property type="evidence" value="ECO:0007669"/>
    <property type="project" value="UniProtKB-KW"/>
</dbReference>
<dbReference type="InterPro" id="IPR006683">
    <property type="entry name" value="Thioestr_dom"/>
</dbReference>
<dbReference type="Pfam" id="PF03061">
    <property type="entry name" value="4HBT"/>
    <property type="match status" value="1"/>
</dbReference>